<keyword evidence="3" id="KW-0732">Signal</keyword>
<dbReference type="InterPro" id="IPR008979">
    <property type="entry name" value="Galactose-bd-like_sf"/>
</dbReference>
<dbReference type="Pfam" id="PF01473">
    <property type="entry name" value="Choline_bind_1"/>
    <property type="match status" value="1"/>
</dbReference>
<accession>A0A9D2L835</accession>
<sequence>MKKRIAMMAAAAVLTVMMAVPSYAGSWKYENNGWRYQRSASKYAIQEWVTVEGKKYYMDSNGYMVTGWNQIDGQWYYMDDTGAMQTGWLKDGASWYFLSPLDGVMVTNTVIEGRRIDGNGVWVPSEGQTEPAGSSMDLTAPVLVQNMTGLRTNGYSIIAQARTADRRQTWNNAIRLYGKGSYVRFNTNGEYKLLAGQFSPSTVFDSGLMGKLTVYGDNDQVLYTSQDIHYNEKPLSFAVDVSGQTQVKVEFSLTIDNNWDVPVLLVNQLSLY</sequence>
<dbReference type="Gene3D" id="2.10.270.10">
    <property type="entry name" value="Cholin Binding"/>
    <property type="match status" value="1"/>
</dbReference>
<gene>
    <name evidence="4" type="ORF">H9716_07430</name>
</gene>
<evidence type="ECO:0000256" key="3">
    <source>
        <dbReference type="SAM" id="SignalP"/>
    </source>
</evidence>
<dbReference type="SUPFAM" id="SSF49785">
    <property type="entry name" value="Galactose-binding domain-like"/>
    <property type="match status" value="1"/>
</dbReference>
<evidence type="ECO:0000256" key="1">
    <source>
        <dbReference type="ARBA" id="ARBA00022737"/>
    </source>
</evidence>
<evidence type="ECO:0000313" key="5">
    <source>
        <dbReference type="Proteomes" id="UP000886804"/>
    </source>
</evidence>
<dbReference type="Proteomes" id="UP000886804">
    <property type="component" value="Unassembled WGS sequence"/>
</dbReference>
<reference evidence="4" key="2">
    <citation type="submission" date="2021-04" db="EMBL/GenBank/DDBJ databases">
        <authorList>
            <person name="Gilroy R."/>
        </authorList>
    </citation>
    <scope>NUCLEOTIDE SEQUENCE</scope>
    <source>
        <strain evidence="4">CHK188-4685</strain>
    </source>
</reference>
<evidence type="ECO:0000256" key="2">
    <source>
        <dbReference type="PROSITE-ProRule" id="PRU00591"/>
    </source>
</evidence>
<dbReference type="SUPFAM" id="SSF69360">
    <property type="entry name" value="Cell wall binding repeat"/>
    <property type="match status" value="1"/>
</dbReference>
<dbReference type="EMBL" id="DWYS01000090">
    <property type="protein sequence ID" value="HJB07683.1"/>
    <property type="molecule type" value="Genomic_DNA"/>
</dbReference>
<protein>
    <submittedName>
        <fullName evidence="4">Glucan-binding protein</fullName>
    </submittedName>
</protein>
<dbReference type="Pfam" id="PF19127">
    <property type="entry name" value="Choline_bind_3"/>
    <property type="match status" value="1"/>
</dbReference>
<dbReference type="InterPro" id="IPR018337">
    <property type="entry name" value="Cell_wall/Cho-bd_repeat"/>
</dbReference>
<organism evidence="4 5">
    <name type="scientific">Candidatus Enterocloster faecavium</name>
    <dbReference type="NCBI Taxonomy" id="2838560"/>
    <lineage>
        <taxon>Bacteria</taxon>
        <taxon>Bacillati</taxon>
        <taxon>Bacillota</taxon>
        <taxon>Clostridia</taxon>
        <taxon>Lachnospirales</taxon>
        <taxon>Lachnospiraceae</taxon>
        <taxon>Enterocloster</taxon>
    </lineage>
</organism>
<feature type="chain" id="PRO_5039235937" evidence="3">
    <location>
        <begin position="25"/>
        <end position="272"/>
    </location>
</feature>
<feature type="repeat" description="Cell wall-binding" evidence="2">
    <location>
        <begin position="45"/>
        <end position="64"/>
    </location>
</feature>
<feature type="signal peptide" evidence="3">
    <location>
        <begin position="1"/>
        <end position="24"/>
    </location>
</feature>
<feature type="repeat" description="Cell wall-binding" evidence="2">
    <location>
        <begin position="65"/>
        <end position="84"/>
    </location>
</feature>
<reference evidence="4" key="1">
    <citation type="journal article" date="2021" name="PeerJ">
        <title>Extensive microbial diversity within the chicken gut microbiome revealed by metagenomics and culture.</title>
        <authorList>
            <person name="Gilroy R."/>
            <person name="Ravi A."/>
            <person name="Getino M."/>
            <person name="Pursley I."/>
            <person name="Horton D.L."/>
            <person name="Alikhan N.F."/>
            <person name="Baker D."/>
            <person name="Gharbi K."/>
            <person name="Hall N."/>
            <person name="Watson M."/>
            <person name="Adriaenssens E.M."/>
            <person name="Foster-Nyarko E."/>
            <person name="Jarju S."/>
            <person name="Secka A."/>
            <person name="Antonio M."/>
            <person name="Oren A."/>
            <person name="Chaudhuri R.R."/>
            <person name="La Ragione R."/>
            <person name="Hildebrand F."/>
            <person name="Pallen M.J."/>
        </authorList>
    </citation>
    <scope>NUCLEOTIDE SEQUENCE</scope>
    <source>
        <strain evidence="4">CHK188-4685</strain>
    </source>
</reference>
<proteinExistence type="predicted"/>
<name>A0A9D2L835_9FIRM</name>
<keyword evidence="1" id="KW-0677">Repeat</keyword>
<dbReference type="PROSITE" id="PS51170">
    <property type="entry name" value="CW"/>
    <property type="match status" value="2"/>
</dbReference>
<dbReference type="AlphaFoldDB" id="A0A9D2L835"/>
<comment type="caution">
    <text evidence="4">The sequence shown here is derived from an EMBL/GenBank/DDBJ whole genome shotgun (WGS) entry which is preliminary data.</text>
</comment>
<evidence type="ECO:0000313" key="4">
    <source>
        <dbReference type="EMBL" id="HJB07683.1"/>
    </source>
</evidence>